<feature type="region of interest" description="Disordered" evidence="1">
    <location>
        <begin position="118"/>
        <end position="169"/>
    </location>
</feature>
<comment type="caution">
    <text evidence="2">The sequence shown here is derived from an EMBL/GenBank/DDBJ whole genome shotgun (WGS) entry which is preliminary data.</text>
</comment>
<dbReference type="EMBL" id="CAUYUJ010003956">
    <property type="protein sequence ID" value="CAK0807560.1"/>
    <property type="molecule type" value="Genomic_DNA"/>
</dbReference>
<evidence type="ECO:0000256" key="1">
    <source>
        <dbReference type="SAM" id="MobiDB-lite"/>
    </source>
</evidence>
<sequence>HTHTLVVSVREMDMALPLPRTPSLVSETSSVRGARSIRATPSVFSARSVRGAPSIRGSPGEAAGNARLSSDGGPRRGSDAEATDAALALRQASDVEALWSRRDTMEASWRRYESIWEARSGSDPDLSSGEDSDQQAEARPHRGPRWRPSLPCCCEKEGGGTGSGYGGDQ</sequence>
<proteinExistence type="predicted"/>
<feature type="region of interest" description="Disordered" evidence="1">
    <location>
        <begin position="45"/>
        <end position="85"/>
    </location>
</feature>
<accession>A0ABN9QTY6</accession>
<organism evidence="2 3">
    <name type="scientific">Prorocentrum cordatum</name>
    <dbReference type="NCBI Taxonomy" id="2364126"/>
    <lineage>
        <taxon>Eukaryota</taxon>
        <taxon>Sar</taxon>
        <taxon>Alveolata</taxon>
        <taxon>Dinophyceae</taxon>
        <taxon>Prorocentrales</taxon>
        <taxon>Prorocentraceae</taxon>
        <taxon>Prorocentrum</taxon>
    </lineage>
</organism>
<keyword evidence="3" id="KW-1185">Reference proteome</keyword>
<feature type="non-terminal residue" evidence="2">
    <location>
        <position position="169"/>
    </location>
</feature>
<dbReference type="Proteomes" id="UP001189429">
    <property type="component" value="Unassembled WGS sequence"/>
</dbReference>
<protein>
    <submittedName>
        <fullName evidence="2">Uncharacterized protein</fullName>
    </submittedName>
</protein>
<evidence type="ECO:0000313" key="2">
    <source>
        <dbReference type="EMBL" id="CAK0807560.1"/>
    </source>
</evidence>
<name>A0ABN9QTY6_9DINO</name>
<evidence type="ECO:0000313" key="3">
    <source>
        <dbReference type="Proteomes" id="UP001189429"/>
    </source>
</evidence>
<feature type="compositionally biased region" description="Gly residues" evidence="1">
    <location>
        <begin position="159"/>
        <end position="169"/>
    </location>
</feature>
<feature type="non-terminal residue" evidence="2">
    <location>
        <position position="1"/>
    </location>
</feature>
<gene>
    <name evidence="2" type="ORF">PCOR1329_LOCUS13407</name>
</gene>
<reference evidence="2" key="1">
    <citation type="submission" date="2023-10" db="EMBL/GenBank/DDBJ databases">
        <authorList>
            <person name="Chen Y."/>
            <person name="Shah S."/>
            <person name="Dougan E. K."/>
            <person name="Thang M."/>
            <person name="Chan C."/>
        </authorList>
    </citation>
    <scope>NUCLEOTIDE SEQUENCE [LARGE SCALE GENOMIC DNA]</scope>
</reference>